<sequence>ISQRLAACQPPQRVSVVACQPVPEPMQIDYSRLSRTERNICLTSGLCLYFSNNGHFIRNCPVKPPRPVVSTILSEVEVSSLSLIPVTFHSSRNSLSVSALIDSDSSGNFISQECLEKFQLTRQRRNHEYAVKMIQGKPLGRGKVQYSSPIITLQVGLFHKEQIPPSASSWDAHGSTSIHIPVLCWDPCDVLQWGKQCHEQCLSELSHPQSISIPLASTKIKSPEPEVTPEIPAEYMVFQDVFSKQAATQLPPHRPWDCAIELLPGAQLPKEKDSPLVHPGVPGDGGVHQGGPTTSFFLVDKKDGGLGHCIDYCQLNSQIIQQLYPVPLVPAALEELRGARVFSKLDLRSAYNLIRIWAGDEWKTAFITPTGHYEYRVMPYGLSISPSVFQTFINEVFREFLHRFVVVYIDDIPIYSRNMADHRQHVQQVLEKLHEHRLFLKLEKCEFHQSSVQFLGYVISTEGVQMDQGKVQAIQDWPTPSTIKELQRFLGFSNLYRRFINGYSMITAPLTSLLRGKPKHLDWNPTPTKPSNDSTIFCTAPLLRHPDLDPSRAVLSQAVGDPPLLHPCAYFSRKLTMVEQNYDVGNCELLAIKLALEEWRHWLEGSAHQFTIITDHKNLQFNFKITYRPGTKYTKADALSRQFLADSPAKPEPILPPDLIVSPIIWDLEDDIRHATLQEPASPGCPDGRICVPSSQRLHLLGTVHESPGSGHPGSRRTLSLLQARYWWPSMHRDVTRYVLSCSVCAMSNTPRHLPTEKLVPLPIPQKPWSHIGVNFVTDLPNSE</sequence>
<dbReference type="GO" id="GO:0003964">
    <property type="term" value="F:RNA-directed DNA polymerase activity"/>
    <property type="evidence" value="ECO:0007669"/>
    <property type="project" value="UniProtKB-KW"/>
</dbReference>
<accession>A0ABD0PFQ5</accession>
<keyword evidence="12" id="KW-1185">Reference proteome</keyword>
<reference evidence="11 12" key="1">
    <citation type="submission" date="2024-05" db="EMBL/GenBank/DDBJ databases">
        <title>Genome sequencing and assembly of Indian major carp, Cirrhinus mrigala (Hamilton, 1822).</title>
        <authorList>
            <person name="Mohindra V."/>
            <person name="Chowdhury L.M."/>
            <person name="Lal K."/>
            <person name="Jena J.K."/>
        </authorList>
    </citation>
    <scope>NUCLEOTIDE SEQUENCE [LARGE SCALE GENOMIC DNA]</scope>
    <source>
        <strain evidence="11">CM1030</strain>
        <tissue evidence="11">Blood</tissue>
    </source>
</reference>
<evidence type="ECO:0000256" key="1">
    <source>
        <dbReference type="ARBA" id="ARBA00010879"/>
    </source>
</evidence>
<dbReference type="PROSITE" id="PS50878">
    <property type="entry name" value="RT_POL"/>
    <property type="match status" value="1"/>
</dbReference>
<gene>
    <name evidence="11" type="ORF">M9458_033220</name>
</gene>
<feature type="non-terminal residue" evidence="11">
    <location>
        <position position="784"/>
    </location>
</feature>
<evidence type="ECO:0000256" key="4">
    <source>
        <dbReference type="ARBA" id="ARBA00022695"/>
    </source>
</evidence>
<dbReference type="FunFam" id="1.10.340.70:FF:000001">
    <property type="entry name" value="Retrovirus-related Pol polyprotein from transposon gypsy-like Protein"/>
    <property type="match status" value="1"/>
</dbReference>
<dbReference type="EC" id="3.1.26.4" evidence="2"/>
<name>A0ABD0PFQ5_CIRMR</name>
<dbReference type="InterPro" id="IPR050951">
    <property type="entry name" value="Retrovirus_Pol_polyprotein"/>
</dbReference>
<dbReference type="GO" id="GO:0004523">
    <property type="term" value="F:RNA-DNA hybrid ribonuclease activity"/>
    <property type="evidence" value="ECO:0007669"/>
    <property type="project" value="UniProtKB-EC"/>
</dbReference>
<dbReference type="CDD" id="cd09274">
    <property type="entry name" value="RNase_HI_RT_Ty3"/>
    <property type="match status" value="1"/>
</dbReference>
<dbReference type="Pfam" id="PF17917">
    <property type="entry name" value="RT_RNaseH"/>
    <property type="match status" value="1"/>
</dbReference>
<evidence type="ECO:0000256" key="2">
    <source>
        <dbReference type="ARBA" id="ARBA00012180"/>
    </source>
</evidence>
<evidence type="ECO:0000313" key="11">
    <source>
        <dbReference type="EMBL" id="KAL0172909.1"/>
    </source>
</evidence>
<evidence type="ECO:0000256" key="5">
    <source>
        <dbReference type="ARBA" id="ARBA00022722"/>
    </source>
</evidence>
<dbReference type="SUPFAM" id="SSF56672">
    <property type="entry name" value="DNA/RNA polymerases"/>
    <property type="match status" value="1"/>
</dbReference>
<evidence type="ECO:0000256" key="3">
    <source>
        <dbReference type="ARBA" id="ARBA00022679"/>
    </source>
</evidence>
<keyword evidence="5" id="KW-0540">Nuclease</keyword>
<dbReference type="InterPro" id="IPR041588">
    <property type="entry name" value="Integrase_H2C2"/>
</dbReference>
<comment type="similarity">
    <text evidence="1">Belongs to the beta type-B retroviral polymerase family. HERV class-II K(HML-2) pol subfamily.</text>
</comment>
<dbReference type="Pfam" id="PF17921">
    <property type="entry name" value="Integrase_H2C2"/>
    <property type="match status" value="1"/>
</dbReference>
<evidence type="ECO:0000256" key="6">
    <source>
        <dbReference type="ARBA" id="ARBA00022759"/>
    </source>
</evidence>
<evidence type="ECO:0000256" key="9">
    <source>
        <dbReference type="ARBA" id="ARBA00039658"/>
    </source>
</evidence>
<comment type="caution">
    <text evidence="11">The sequence shown here is derived from an EMBL/GenBank/DDBJ whole genome shotgun (WGS) entry which is preliminary data.</text>
</comment>
<dbReference type="Gene3D" id="3.30.70.270">
    <property type="match status" value="2"/>
</dbReference>
<dbReference type="Proteomes" id="UP001529510">
    <property type="component" value="Unassembled WGS sequence"/>
</dbReference>
<organism evidence="11 12">
    <name type="scientific">Cirrhinus mrigala</name>
    <name type="common">Mrigala</name>
    <dbReference type="NCBI Taxonomy" id="683832"/>
    <lineage>
        <taxon>Eukaryota</taxon>
        <taxon>Metazoa</taxon>
        <taxon>Chordata</taxon>
        <taxon>Craniata</taxon>
        <taxon>Vertebrata</taxon>
        <taxon>Euteleostomi</taxon>
        <taxon>Actinopterygii</taxon>
        <taxon>Neopterygii</taxon>
        <taxon>Teleostei</taxon>
        <taxon>Ostariophysi</taxon>
        <taxon>Cypriniformes</taxon>
        <taxon>Cyprinidae</taxon>
        <taxon>Labeoninae</taxon>
        <taxon>Labeonini</taxon>
        <taxon>Cirrhinus</taxon>
    </lineage>
</organism>
<protein>
    <recommendedName>
        <fullName evidence="9">Gypsy retrotransposon integrase-like protein 1</fullName>
        <ecNumber evidence="2">3.1.26.4</ecNumber>
    </recommendedName>
</protein>
<dbReference type="Pfam" id="PF00078">
    <property type="entry name" value="RVT_1"/>
    <property type="match status" value="1"/>
</dbReference>
<feature type="domain" description="Reverse transcriptase" evidence="10">
    <location>
        <begin position="280"/>
        <end position="459"/>
    </location>
</feature>
<keyword evidence="7" id="KW-0378">Hydrolase</keyword>
<dbReference type="InterPro" id="IPR000477">
    <property type="entry name" value="RT_dom"/>
</dbReference>
<proteinExistence type="inferred from homology"/>
<keyword evidence="8" id="KW-0695">RNA-directed DNA polymerase</keyword>
<dbReference type="PANTHER" id="PTHR37984:SF5">
    <property type="entry name" value="PROTEIN NYNRIN-LIKE"/>
    <property type="match status" value="1"/>
</dbReference>
<keyword evidence="4" id="KW-0548">Nucleotidyltransferase</keyword>
<dbReference type="AlphaFoldDB" id="A0ABD0PFQ5"/>
<evidence type="ECO:0000256" key="8">
    <source>
        <dbReference type="ARBA" id="ARBA00022918"/>
    </source>
</evidence>
<evidence type="ECO:0000256" key="7">
    <source>
        <dbReference type="ARBA" id="ARBA00022801"/>
    </source>
</evidence>
<dbReference type="Gene3D" id="3.10.10.10">
    <property type="entry name" value="HIV Type 1 Reverse Transcriptase, subunit A, domain 1"/>
    <property type="match status" value="1"/>
</dbReference>
<dbReference type="Gene3D" id="1.10.340.70">
    <property type="match status" value="1"/>
</dbReference>
<evidence type="ECO:0000313" key="12">
    <source>
        <dbReference type="Proteomes" id="UP001529510"/>
    </source>
</evidence>
<dbReference type="PANTHER" id="PTHR37984">
    <property type="entry name" value="PROTEIN CBG26694"/>
    <property type="match status" value="1"/>
</dbReference>
<dbReference type="InterPro" id="IPR043502">
    <property type="entry name" value="DNA/RNA_pol_sf"/>
</dbReference>
<dbReference type="InterPro" id="IPR041373">
    <property type="entry name" value="RT_RNaseH"/>
</dbReference>
<dbReference type="CDD" id="cd01647">
    <property type="entry name" value="RT_LTR"/>
    <property type="match status" value="1"/>
</dbReference>
<feature type="non-terminal residue" evidence="11">
    <location>
        <position position="1"/>
    </location>
</feature>
<keyword evidence="6" id="KW-0255">Endonuclease</keyword>
<dbReference type="InterPro" id="IPR043128">
    <property type="entry name" value="Rev_trsase/Diguanyl_cyclase"/>
</dbReference>
<dbReference type="EMBL" id="JAMKFB020000016">
    <property type="protein sequence ID" value="KAL0172909.1"/>
    <property type="molecule type" value="Genomic_DNA"/>
</dbReference>
<evidence type="ECO:0000259" key="10">
    <source>
        <dbReference type="PROSITE" id="PS50878"/>
    </source>
</evidence>
<dbReference type="CDD" id="cd00303">
    <property type="entry name" value="retropepsin_like"/>
    <property type="match status" value="1"/>
</dbReference>
<keyword evidence="3" id="KW-0808">Transferase</keyword>